<evidence type="ECO:0000256" key="2">
    <source>
        <dbReference type="ARBA" id="ARBA00005689"/>
    </source>
</evidence>
<dbReference type="Proteomes" id="UP001597040">
    <property type="component" value="Unassembled WGS sequence"/>
</dbReference>
<dbReference type="PANTHER" id="PTHR42795">
    <property type="entry name" value="ALANINE DEHYDROGENASE"/>
    <property type="match status" value="1"/>
</dbReference>
<organism evidence="8 9">
    <name type="scientific">Virgibacillus byunsanensis</name>
    <dbReference type="NCBI Taxonomy" id="570945"/>
    <lineage>
        <taxon>Bacteria</taxon>
        <taxon>Bacillati</taxon>
        <taxon>Bacillota</taxon>
        <taxon>Bacilli</taxon>
        <taxon>Bacillales</taxon>
        <taxon>Bacillaceae</taxon>
        <taxon>Virgibacillus</taxon>
    </lineage>
</organism>
<dbReference type="GO" id="GO:0000286">
    <property type="term" value="F:alanine dehydrogenase activity"/>
    <property type="evidence" value="ECO:0007669"/>
    <property type="project" value="UniProtKB-EC"/>
</dbReference>
<dbReference type="InterPro" id="IPR008141">
    <property type="entry name" value="Ala_DH"/>
</dbReference>
<dbReference type="SUPFAM" id="SSF52283">
    <property type="entry name" value="Formate/glycerate dehydrogenase catalytic domain-like"/>
    <property type="match status" value="1"/>
</dbReference>
<evidence type="ECO:0000259" key="7">
    <source>
        <dbReference type="SMART" id="SM01003"/>
    </source>
</evidence>
<dbReference type="SMART" id="SM01002">
    <property type="entry name" value="AlaDh_PNT_C"/>
    <property type="match status" value="1"/>
</dbReference>
<evidence type="ECO:0000313" key="8">
    <source>
        <dbReference type="EMBL" id="MFD1038981.1"/>
    </source>
</evidence>
<proteinExistence type="inferred from homology"/>
<accession>A0ABW3LNS2</accession>
<keyword evidence="4 5" id="KW-0560">Oxidoreductase</keyword>
<dbReference type="PANTHER" id="PTHR42795:SF1">
    <property type="entry name" value="ALANINE DEHYDROGENASE"/>
    <property type="match status" value="1"/>
</dbReference>
<evidence type="ECO:0000256" key="1">
    <source>
        <dbReference type="ARBA" id="ARBA00005206"/>
    </source>
</evidence>
<name>A0ABW3LNS2_9BACI</name>
<dbReference type="SUPFAM" id="SSF51735">
    <property type="entry name" value="NAD(P)-binding Rossmann-fold domains"/>
    <property type="match status" value="1"/>
</dbReference>
<comment type="catalytic activity">
    <reaction evidence="5">
        <text>L-alanine + NAD(+) + H2O = pyruvate + NH4(+) + NADH + H(+)</text>
        <dbReference type="Rhea" id="RHEA:18405"/>
        <dbReference type="ChEBI" id="CHEBI:15361"/>
        <dbReference type="ChEBI" id="CHEBI:15377"/>
        <dbReference type="ChEBI" id="CHEBI:15378"/>
        <dbReference type="ChEBI" id="CHEBI:28938"/>
        <dbReference type="ChEBI" id="CHEBI:57540"/>
        <dbReference type="ChEBI" id="CHEBI:57945"/>
        <dbReference type="ChEBI" id="CHEBI:57972"/>
        <dbReference type="EC" id="1.4.1.1"/>
    </reaction>
</comment>
<dbReference type="InterPro" id="IPR007886">
    <property type="entry name" value="AlaDH/PNT_N"/>
</dbReference>
<evidence type="ECO:0000313" key="9">
    <source>
        <dbReference type="Proteomes" id="UP001597040"/>
    </source>
</evidence>
<dbReference type="EC" id="1.4.1.1" evidence="3 5"/>
<comment type="pathway">
    <text evidence="1">Amino-acid degradation; L-alanine degradation via dehydrogenase pathway; NH(3) and pyruvate from L-alanine: step 1/1.</text>
</comment>
<gene>
    <name evidence="8" type="primary">ald</name>
    <name evidence="8" type="ORF">ACFQ3N_11360</name>
</gene>
<dbReference type="PIRSF" id="PIRSF000183">
    <property type="entry name" value="Alanine_dh"/>
    <property type="match status" value="1"/>
</dbReference>
<dbReference type="Gene3D" id="3.40.50.720">
    <property type="entry name" value="NAD(P)-binding Rossmann-like Domain"/>
    <property type="match status" value="2"/>
</dbReference>
<dbReference type="InterPro" id="IPR036291">
    <property type="entry name" value="NAD(P)-bd_dom_sf"/>
</dbReference>
<dbReference type="Pfam" id="PF01262">
    <property type="entry name" value="AlaDh_PNT_C"/>
    <property type="match status" value="1"/>
</dbReference>
<evidence type="ECO:0000256" key="5">
    <source>
        <dbReference type="PIRNR" id="PIRNR000183"/>
    </source>
</evidence>
<protein>
    <recommendedName>
        <fullName evidence="3 5">Alanine dehydrogenase</fullName>
        <ecNumber evidence="3 5">1.4.1.1</ecNumber>
    </recommendedName>
</protein>
<dbReference type="EMBL" id="JBHTKJ010000028">
    <property type="protein sequence ID" value="MFD1038981.1"/>
    <property type="molecule type" value="Genomic_DNA"/>
</dbReference>
<evidence type="ECO:0000259" key="6">
    <source>
        <dbReference type="SMART" id="SM01002"/>
    </source>
</evidence>
<evidence type="ECO:0000256" key="4">
    <source>
        <dbReference type="ARBA" id="ARBA00023002"/>
    </source>
</evidence>
<sequence>MIIGVPREVKNNEHRVALTPSGVTTFVKAGHRVVVESLAGNESGFKDDEYITTGAEIVSTAEEAWAAEMVMKVKEPQPEEFDYLREGLILFTYLHLAAEEELTRKLVEKKVTAIAYETIQNNDGSLPLLAPMSEIAGRMSVQIGAQFLEKSKGGKGILLSGVPGVRPGNVVIIGGGAVGTNAAKMAIGLRAQVTIIDINANRLRELDDLFGGTVTTLMSNPLTIQEAVKHADLLIGAVLIPGAKAPQLVSEDMVRKMSTGSVIVDVAVDQGGSIETIDQITTHDDPIYLKHDVLHYAVANMPGSVSRTATLSLTNHTIQYGVLLANKGLQKAVEASEAFAKGVNTHDGFVTYETIANTHNISYKSLSSIITSNPVSTY</sequence>
<evidence type="ECO:0000256" key="3">
    <source>
        <dbReference type="ARBA" id="ARBA00012897"/>
    </source>
</evidence>
<dbReference type="Pfam" id="PF05222">
    <property type="entry name" value="AlaDh_PNT_N"/>
    <property type="match status" value="1"/>
</dbReference>
<dbReference type="RefSeq" id="WP_390362486.1">
    <property type="nucleotide sequence ID" value="NZ_JBHTKJ010000028.1"/>
</dbReference>
<keyword evidence="5" id="KW-0520">NAD</keyword>
<dbReference type="NCBIfam" id="TIGR00518">
    <property type="entry name" value="alaDH"/>
    <property type="match status" value="1"/>
</dbReference>
<keyword evidence="9" id="KW-1185">Reference proteome</keyword>
<dbReference type="SMART" id="SM01003">
    <property type="entry name" value="AlaDh_PNT_N"/>
    <property type="match status" value="1"/>
</dbReference>
<dbReference type="CDD" id="cd05305">
    <property type="entry name" value="L-AlaDH"/>
    <property type="match status" value="1"/>
</dbReference>
<reference evidence="9" key="1">
    <citation type="journal article" date="2019" name="Int. J. Syst. Evol. Microbiol.">
        <title>The Global Catalogue of Microorganisms (GCM) 10K type strain sequencing project: providing services to taxonomists for standard genome sequencing and annotation.</title>
        <authorList>
            <consortium name="The Broad Institute Genomics Platform"/>
            <consortium name="The Broad Institute Genome Sequencing Center for Infectious Disease"/>
            <person name="Wu L."/>
            <person name="Ma J."/>
        </authorList>
    </citation>
    <scope>NUCLEOTIDE SEQUENCE [LARGE SCALE GENOMIC DNA]</scope>
    <source>
        <strain evidence="9">CCUG 56754</strain>
    </source>
</reference>
<feature type="domain" description="Alanine dehydrogenase/pyridine nucleotide transhydrogenase N-terminal" evidence="7">
    <location>
        <begin position="4"/>
        <end position="136"/>
    </location>
</feature>
<dbReference type="InterPro" id="IPR007698">
    <property type="entry name" value="AlaDH/PNT_NAD(H)-bd"/>
</dbReference>
<feature type="domain" description="Alanine dehydrogenase/pyridine nucleotide transhydrogenase NAD(H)-binding" evidence="6">
    <location>
        <begin position="148"/>
        <end position="297"/>
    </location>
</feature>
<comment type="caution">
    <text evidence="8">The sequence shown here is derived from an EMBL/GenBank/DDBJ whole genome shotgun (WGS) entry which is preliminary data.</text>
</comment>
<comment type="similarity">
    <text evidence="2 5">Belongs to the AlaDH/PNT family.</text>
</comment>